<keyword evidence="5 7" id="KW-0472">Membrane</keyword>
<feature type="transmembrane region" description="Helical" evidence="7">
    <location>
        <begin position="374"/>
        <end position="395"/>
    </location>
</feature>
<evidence type="ECO:0000313" key="9">
    <source>
        <dbReference type="EMBL" id="GAF75763.1"/>
    </source>
</evidence>
<evidence type="ECO:0000256" key="5">
    <source>
        <dbReference type="ARBA" id="ARBA00023136"/>
    </source>
</evidence>
<keyword evidence="4 7" id="KW-1133">Transmembrane helix</keyword>
<dbReference type="AlphaFoldDB" id="X0S3W1"/>
<evidence type="ECO:0000256" key="1">
    <source>
        <dbReference type="ARBA" id="ARBA00004651"/>
    </source>
</evidence>
<dbReference type="GO" id="GO:0005886">
    <property type="term" value="C:plasma membrane"/>
    <property type="evidence" value="ECO:0007669"/>
    <property type="project" value="UniProtKB-SubCell"/>
</dbReference>
<protein>
    <recommendedName>
        <fullName evidence="8">ABC3 transporter permease C-terminal domain-containing protein</fullName>
    </recommendedName>
</protein>
<comment type="subcellular location">
    <subcellularLocation>
        <location evidence="1">Cell membrane</location>
        <topology evidence="1">Multi-pass membrane protein</topology>
    </subcellularLocation>
</comment>
<feature type="transmembrane region" description="Helical" evidence="7">
    <location>
        <begin position="30"/>
        <end position="49"/>
    </location>
</feature>
<evidence type="ECO:0000256" key="7">
    <source>
        <dbReference type="SAM" id="Phobius"/>
    </source>
</evidence>
<dbReference type="PANTHER" id="PTHR30572">
    <property type="entry name" value="MEMBRANE COMPONENT OF TRANSPORTER-RELATED"/>
    <property type="match status" value="1"/>
</dbReference>
<evidence type="ECO:0000256" key="6">
    <source>
        <dbReference type="ARBA" id="ARBA00038076"/>
    </source>
</evidence>
<evidence type="ECO:0000259" key="8">
    <source>
        <dbReference type="Pfam" id="PF02687"/>
    </source>
</evidence>
<feature type="non-terminal residue" evidence="9">
    <location>
        <position position="1"/>
    </location>
</feature>
<keyword evidence="3 7" id="KW-0812">Transmembrane</keyword>
<comment type="caution">
    <text evidence="9">The sequence shown here is derived from an EMBL/GenBank/DDBJ whole genome shotgun (WGS) entry which is preliminary data.</text>
</comment>
<gene>
    <name evidence="9" type="ORF">S01H1_10973</name>
</gene>
<accession>X0S3W1</accession>
<name>X0S3W1_9ZZZZ</name>
<keyword evidence="2" id="KW-1003">Cell membrane</keyword>
<feature type="non-terminal residue" evidence="9">
    <location>
        <position position="434"/>
    </location>
</feature>
<evidence type="ECO:0000256" key="4">
    <source>
        <dbReference type="ARBA" id="ARBA00022989"/>
    </source>
</evidence>
<evidence type="ECO:0000256" key="3">
    <source>
        <dbReference type="ARBA" id="ARBA00022692"/>
    </source>
</evidence>
<dbReference type="GO" id="GO:0022857">
    <property type="term" value="F:transmembrane transporter activity"/>
    <property type="evidence" value="ECO:0007669"/>
    <property type="project" value="TreeGrafter"/>
</dbReference>
<dbReference type="PANTHER" id="PTHR30572:SF4">
    <property type="entry name" value="ABC TRANSPORTER PERMEASE YTRF"/>
    <property type="match status" value="1"/>
</dbReference>
<organism evidence="9">
    <name type="scientific">marine sediment metagenome</name>
    <dbReference type="NCBI Taxonomy" id="412755"/>
    <lineage>
        <taxon>unclassified sequences</taxon>
        <taxon>metagenomes</taxon>
        <taxon>ecological metagenomes</taxon>
    </lineage>
</organism>
<feature type="domain" description="ABC3 transporter permease C-terminal" evidence="8">
    <location>
        <begin position="378"/>
        <end position="434"/>
    </location>
</feature>
<comment type="similarity">
    <text evidence="6">Belongs to the ABC-4 integral membrane protein family.</text>
</comment>
<dbReference type="EMBL" id="BARS01005592">
    <property type="protein sequence ID" value="GAF75763.1"/>
    <property type="molecule type" value="Genomic_DNA"/>
</dbReference>
<proteinExistence type="inferred from homology"/>
<reference evidence="9" key="1">
    <citation type="journal article" date="2014" name="Front. Microbiol.">
        <title>High frequency of phylogenetically diverse reductive dehalogenase-homologous genes in deep subseafloor sedimentary metagenomes.</title>
        <authorList>
            <person name="Kawai M."/>
            <person name="Futagami T."/>
            <person name="Toyoda A."/>
            <person name="Takaki Y."/>
            <person name="Nishi S."/>
            <person name="Hori S."/>
            <person name="Arai W."/>
            <person name="Tsubouchi T."/>
            <person name="Morono Y."/>
            <person name="Uchiyama I."/>
            <person name="Ito T."/>
            <person name="Fujiyama A."/>
            <person name="Inagaki F."/>
            <person name="Takami H."/>
        </authorList>
    </citation>
    <scope>NUCLEOTIDE SEQUENCE</scope>
    <source>
        <strain evidence="9">Expedition CK06-06</strain>
    </source>
</reference>
<evidence type="ECO:0000256" key="2">
    <source>
        <dbReference type="ARBA" id="ARBA00022475"/>
    </source>
</evidence>
<sequence>GLAAVWLTAVALRLRYRLLSDQVGRAVWRSSAICCGLMVGLSLIVTLVVHGKSLAAGWDFPKHFCEAFVYVIPPAEKAVADKARQLPGVAESCLVNTSIRCTAFGKGVINFPFSTFIAGDPDEFFKIANLEFVEGTEAEAIAKLKKGGYVLVAPEFVRNKRLSYGDKVYIRKAALFGRGRRFEIAGVVTSPALDIAANYFNAADMLMSQSVHVVLGTLADAKRAFQVPDDISLLLVNFDLPDTDPPAAFAGETPPYWRDAAAVAKLIGDWRPLLPRRSAEIDEIDRQVTAALSGGDTLIRWSQVPMLRLFRDALMLEVAADWSDRTPAQRWRVFREGLVMRLVAQRTGSPSEQHASVRALKLRIDRDLRRATQLFAAIPMVALIVAALGVGNLMMANVTSRSRELATLRAVGATRWQVTRLVIGEALVLGAIGS</sequence>
<dbReference type="Pfam" id="PF02687">
    <property type="entry name" value="FtsX"/>
    <property type="match status" value="1"/>
</dbReference>
<dbReference type="InterPro" id="IPR050250">
    <property type="entry name" value="Macrolide_Exporter_MacB"/>
</dbReference>
<dbReference type="InterPro" id="IPR003838">
    <property type="entry name" value="ABC3_permease_C"/>
</dbReference>